<reference evidence="1" key="2">
    <citation type="submission" date="2020-09" db="EMBL/GenBank/DDBJ databases">
        <authorList>
            <person name="Sun Q."/>
            <person name="Ohkuma M."/>
        </authorList>
    </citation>
    <scope>NUCLEOTIDE SEQUENCE</scope>
    <source>
        <strain evidence="1">JCM 3035</strain>
    </source>
</reference>
<organism evidence="1 2">
    <name type="scientific">Streptomyces flaveus</name>
    <dbReference type="NCBI Taxonomy" id="66370"/>
    <lineage>
        <taxon>Bacteria</taxon>
        <taxon>Bacillati</taxon>
        <taxon>Actinomycetota</taxon>
        <taxon>Actinomycetes</taxon>
        <taxon>Kitasatosporales</taxon>
        <taxon>Streptomycetaceae</taxon>
        <taxon>Streptomyces</taxon>
        <taxon>Streptomyces aurantiacus group</taxon>
    </lineage>
</organism>
<accession>A0A917QQU4</accession>
<sequence length="95" mass="9590">MEEHLAGVDGVETGGVPVVVGLAGPCPSVRSGAVDSGTMKPPPTAIAGSYGFVIGVAVATARPASEPPSQGPLLRTDVNCRAKYGSWRGWCRTGP</sequence>
<dbReference type="AlphaFoldDB" id="A0A917QQU4"/>
<evidence type="ECO:0000313" key="1">
    <source>
        <dbReference type="EMBL" id="GGK62654.1"/>
    </source>
</evidence>
<dbReference type="EMBL" id="BMPQ01000005">
    <property type="protein sequence ID" value="GGK62654.1"/>
    <property type="molecule type" value="Genomic_DNA"/>
</dbReference>
<name>A0A917QQU4_9ACTN</name>
<reference evidence="1" key="1">
    <citation type="journal article" date="2014" name="Int. J. Syst. Evol. Microbiol.">
        <title>Complete genome sequence of Corynebacterium casei LMG S-19264T (=DSM 44701T), isolated from a smear-ripened cheese.</title>
        <authorList>
            <consortium name="US DOE Joint Genome Institute (JGI-PGF)"/>
            <person name="Walter F."/>
            <person name="Albersmeier A."/>
            <person name="Kalinowski J."/>
            <person name="Ruckert C."/>
        </authorList>
    </citation>
    <scope>NUCLEOTIDE SEQUENCE</scope>
    <source>
        <strain evidence="1">JCM 3035</strain>
    </source>
</reference>
<keyword evidence="2" id="KW-1185">Reference proteome</keyword>
<comment type="caution">
    <text evidence="1">The sequence shown here is derived from an EMBL/GenBank/DDBJ whole genome shotgun (WGS) entry which is preliminary data.</text>
</comment>
<evidence type="ECO:0000313" key="2">
    <source>
        <dbReference type="Proteomes" id="UP000637788"/>
    </source>
</evidence>
<dbReference type="Proteomes" id="UP000637788">
    <property type="component" value="Unassembled WGS sequence"/>
</dbReference>
<proteinExistence type="predicted"/>
<protein>
    <submittedName>
        <fullName evidence="1">Uncharacterized protein</fullName>
    </submittedName>
</protein>
<gene>
    <name evidence="1" type="ORF">GCM10010094_24180</name>
</gene>